<dbReference type="SUPFAM" id="SSF55811">
    <property type="entry name" value="Nudix"/>
    <property type="match status" value="1"/>
</dbReference>
<dbReference type="Proteomes" id="UP000176629">
    <property type="component" value="Unassembled WGS sequence"/>
</dbReference>
<gene>
    <name evidence="1" type="ORF">A3A03_00905</name>
</gene>
<protein>
    <recommendedName>
        <fullName evidence="3">Nudix hydrolase domain-containing protein</fullName>
    </recommendedName>
</protein>
<proteinExistence type="predicted"/>
<comment type="caution">
    <text evidence="1">The sequence shown here is derived from an EMBL/GenBank/DDBJ whole genome shotgun (WGS) entry which is preliminary data.</text>
</comment>
<dbReference type="AlphaFoldDB" id="A0A1F6XHU3"/>
<name>A0A1F6XHU3_9BACT</name>
<organism evidence="1 2">
    <name type="scientific">Candidatus Nomurabacteria bacterium RIFCSPLOWO2_01_FULL_40_18</name>
    <dbReference type="NCBI Taxonomy" id="1801773"/>
    <lineage>
        <taxon>Bacteria</taxon>
        <taxon>Candidatus Nomuraibacteriota</taxon>
    </lineage>
</organism>
<dbReference type="InterPro" id="IPR015797">
    <property type="entry name" value="NUDIX_hydrolase-like_dom_sf"/>
</dbReference>
<sequence length="102" mass="11528">MPSGKIRVGDSPEATVVKEMKEELEQIPQNYTFRASNVTLEPRASPSCPGLPTIYEVNHFEVLLNPSSTALRDNFSVDTGDPDEGVLYFEWEHQRMARAFLQ</sequence>
<evidence type="ECO:0008006" key="3">
    <source>
        <dbReference type="Google" id="ProtNLM"/>
    </source>
</evidence>
<evidence type="ECO:0000313" key="1">
    <source>
        <dbReference type="EMBL" id="OGI93794.1"/>
    </source>
</evidence>
<accession>A0A1F6XHU3</accession>
<dbReference type="EMBL" id="MFUX01000039">
    <property type="protein sequence ID" value="OGI93794.1"/>
    <property type="molecule type" value="Genomic_DNA"/>
</dbReference>
<reference evidence="1 2" key="1">
    <citation type="journal article" date="2016" name="Nat. Commun.">
        <title>Thousands of microbial genomes shed light on interconnected biogeochemical processes in an aquifer system.</title>
        <authorList>
            <person name="Anantharaman K."/>
            <person name="Brown C.T."/>
            <person name="Hug L.A."/>
            <person name="Sharon I."/>
            <person name="Castelle C.J."/>
            <person name="Probst A.J."/>
            <person name="Thomas B.C."/>
            <person name="Singh A."/>
            <person name="Wilkins M.J."/>
            <person name="Karaoz U."/>
            <person name="Brodie E.L."/>
            <person name="Williams K.H."/>
            <person name="Hubbard S.S."/>
            <person name="Banfield J.F."/>
        </authorList>
    </citation>
    <scope>NUCLEOTIDE SEQUENCE [LARGE SCALE GENOMIC DNA]</scope>
</reference>
<evidence type="ECO:0000313" key="2">
    <source>
        <dbReference type="Proteomes" id="UP000176629"/>
    </source>
</evidence>